<evidence type="ECO:0000256" key="1">
    <source>
        <dbReference type="SAM" id="Phobius"/>
    </source>
</evidence>
<evidence type="ECO:0000313" key="2">
    <source>
        <dbReference type="EMBL" id="OIO06542.1"/>
    </source>
</evidence>
<keyword evidence="1" id="KW-0812">Transmembrane</keyword>
<keyword evidence="1" id="KW-0472">Membrane</keyword>
<name>A0A1J4T7R0_9BACT</name>
<evidence type="ECO:0000313" key="3">
    <source>
        <dbReference type="Proteomes" id="UP000183192"/>
    </source>
</evidence>
<proteinExistence type="predicted"/>
<accession>A0A1J4T7R0</accession>
<sequence length="456" mass="50871">MNIFHTSKKENIDKPKVENNIEDREWEKGIIIHTMPQRFRIDHVGANQAQKVGLIIIAGGALLLLVILALAYFFIFKNQKENKLVPINEPGKIATSSQVEKIITVPVVETAPEPSVAAQDVYINMIKAIGAANNYNDYANIIRKYGSQQRLAELEEESEKINQLANGKKDEYFKLILESVPRTEQIKEVQESIEVASAILNVVIKDTEKILPIELVLVDNEWKVLKAENLPLIADGQPITLAVWLEKSLLESAMPKNFKAGQDSDQDGLTDKEEELLLTKPDTNDSDGDGYQDLSEFMNFYNPAGSGRLDANAGLKKYDNEIYNYNTLYPAGWAVNKIGGDESIIFKSADNQFIQIMVQANANKQPIDQWYNSEIGPAAKEPVVIAKNGWSGVKSEDGLILYLADSGLNNVYIITYNPAESDTLEYNNIFNMMIDNFKLSAEENNIIPGAPEGNMP</sequence>
<comment type="caution">
    <text evidence="2">The sequence shown here is derived from an EMBL/GenBank/DDBJ whole genome shotgun (WGS) entry which is preliminary data.</text>
</comment>
<protein>
    <submittedName>
        <fullName evidence="2">Uncharacterized protein</fullName>
    </submittedName>
</protein>
<organism evidence="2 3">
    <name type="scientific">Candidatus Falkowbacteria bacterium CG1_02_37_44</name>
    <dbReference type="NCBI Taxonomy" id="1805146"/>
    <lineage>
        <taxon>Bacteria</taxon>
        <taxon>Candidatus Falkowiibacteriota</taxon>
    </lineage>
</organism>
<gene>
    <name evidence="2" type="ORF">AUJ27_03910</name>
</gene>
<dbReference type="AlphaFoldDB" id="A0A1J4T7R0"/>
<dbReference type="STRING" id="1805146.AUJ27_03910"/>
<dbReference type="EMBL" id="MNUU01000075">
    <property type="protein sequence ID" value="OIO06542.1"/>
    <property type="molecule type" value="Genomic_DNA"/>
</dbReference>
<keyword evidence="1" id="KW-1133">Transmembrane helix</keyword>
<feature type="transmembrane region" description="Helical" evidence="1">
    <location>
        <begin position="52"/>
        <end position="75"/>
    </location>
</feature>
<dbReference type="Proteomes" id="UP000183192">
    <property type="component" value="Unassembled WGS sequence"/>
</dbReference>
<reference evidence="2 3" key="1">
    <citation type="journal article" date="2016" name="Environ. Microbiol.">
        <title>Genomic resolution of a cold subsurface aquifer community provides metabolic insights for novel microbes adapted to high CO concentrations.</title>
        <authorList>
            <person name="Probst A.J."/>
            <person name="Castelle C.J."/>
            <person name="Singh A."/>
            <person name="Brown C.T."/>
            <person name="Anantharaman K."/>
            <person name="Sharon I."/>
            <person name="Hug L.A."/>
            <person name="Burstein D."/>
            <person name="Emerson J.B."/>
            <person name="Thomas B.C."/>
            <person name="Banfield J.F."/>
        </authorList>
    </citation>
    <scope>NUCLEOTIDE SEQUENCE [LARGE SCALE GENOMIC DNA]</scope>
    <source>
        <strain evidence="2">CG1_02_37_44</strain>
    </source>
</reference>